<keyword evidence="2" id="KW-1185">Reference proteome</keyword>
<comment type="caution">
    <text evidence="1">The sequence shown here is derived from an EMBL/GenBank/DDBJ whole genome shotgun (WGS) entry which is preliminary data.</text>
</comment>
<name>A0ABW0YUG5_9BACI</name>
<proteinExistence type="predicted"/>
<reference evidence="2" key="1">
    <citation type="journal article" date="2019" name="Int. J. Syst. Evol. Microbiol.">
        <title>The Global Catalogue of Microorganisms (GCM) 10K type strain sequencing project: providing services to taxonomists for standard genome sequencing and annotation.</title>
        <authorList>
            <consortium name="The Broad Institute Genomics Platform"/>
            <consortium name="The Broad Institute Genome Sequencing Center for Infectious Disease"/>
            <person name="Wu L."/>
            <person name="Ma J."/>
        </authorList>
    </citation>
    <scope>NUCLEOTIDE SEQUENCE [LARGE SCALE GENOMIC DNA]</scope>
    <source>
        <strain evidence="2">CECT 7184</strain>
    </source>
</reference>
<evidence type="ECO:0000313" key="2">
    <source>
        <dbReference type="Proteomes" id="UP001596142"/>
    </source>
</evidence>
<organism evidence="1 2">
    <name type="scientific">Thalassorhabdus alkalitolerans</name>
    <dbReference type="NCBI Taxonomy" id="2282697"/>
    <lineage>
        <taxon>Bacteria</taxon>
        <taxon>Bacillati</taxon>
        <taxon>Bacillota</taxon>
        <taxon>Bacilli</taxon>
        <taxon>Bacillales</taxon>
        <taxon>Bacillaceae</taxon>
        <taxon>Thalassorhabdus</taxon>
    </lineage>
</organism>
<dbReference type="EMBL" id="JBHSOZ010000005">
    <property type="protein sequence ID" value="MFC5713674.1"/>
    <property type="molecule type" value="Genomic_DNA"/>
</dbReference>
<dbReference type="Proteomes" id="UP001596142">
    <property type="component" value="Unassembled WGS sequence"/>
</dbReference>
<accession>A0ABW0YUG5</accession>
<evidence type="ECO:0000313" key="1">
    <source>
        <dbReference type="EMBL" id="MFC5713674.1"/>
    </source>
</evidence>
<gene>
    <name evidence="1" type="ORF">ACFPU1_12860</name>
</gene>
<evidence type="ECO:0008006" key="3">
    <source>
        <dbReference type="Google" id="ProtNLM"/>
    </source>
</evidence>
<dbReference type="RefSeq" id="WP_054636718.1">
    <property type="nucleotide sequence ID" value="NZ_JBHSOZ010000005.1"/>
</dbReference>
<sequence length="105" mass="12126">MREKWTKAACQAIEEALSHPPFFQDSLRCGVVSCRLSEGYRQTYVDVFIKERHMIRVVLCEREKKVTHVMRASTMEKVPESLCRVIKTRLPNLVWGSSNPSKEAS</sequence>
<protein>
    <recommendedName>
        <fullName evidence="3">Phage derived protein Gp49-like</fullName>
    </recommendedName>
</protein>